<accession>A0A7C8RMB2</accession>
<evidence type="ECO:0000256" key="1">
    <source>
        <dbReference type="SAM" id="MobiDB-lite"/>
    </source>
</evidence>
<sequence length="239" mass="27489">MLPDFERAPKSQKRRSRRVSMNNMAMEPLRAQESWNSEVIDHRPRILREAEEMRDALDMELYPGFQKLTRTVLEEENFFSERTHREVYEDLNAVLHPVPRNKNAEITEWIGNSTSYFVDTGESLSASGQAYTGSMLGPNGYFEAAERRVQTSQDLDCNYSADFLWDIPTVIAESGNVRRRKVAQLQHGYEEEDEQANLVPSLEALTIGKTPRGQKRRSASICAKEASEYKPRGIRKSKR</sequence>
<evidence type="ECO:0000313" key="3">
    <source>
        <dbReference type="Proteomes" id="UP000474640"/>
    </source>
</evidence>
<name>A0A7C8RMB2_ORBOL</name>
<reference evidence="2 3" key="1">
    <citation type="submission" date="2020-01" db="EMBL/GenBank/DDBJ databases">
        <authorList>
            <person name="Palmer J.M."/>
        </authorList>
    </citation>
    <scope>NUCLEOTIDE SEQUENCE [LARGE SCALE GENOMIC DNA]</scope>
    <source>
        <strain evidence="2 3">TWF970</strain>
    </source>
</reference>
<organism evidence="2 3">
    <name type="scientific">Orbilia oligospora</name>
    <name type="common">Nematode-trapping fungus</name>
    <name type="synonym">Arthrobotrys oligospora</name>
    <dbReference type="NCBI Taxonomy" id="2813651"/>
    <lineage>
        <taxon>Eukaryota</taxon>
        <taxon>Fungi</taxon>
        <taxon>Dikarya</taxon>
        <taxon>Ascomycota</taxon>
        <taxon>Pezizomycotina</taxon>
        <taxon>Orbiliomycetes</taxon>
        <taxon>Orbiliales</taxon>
        <taxon>Orbiliaceae</taxon>
        <taxon>Orbilia</taxon>
    </lineage>
</organism>
<gene>
    <name evidence="2" type="ORF">TWF970_007257</name>
</gene>
<protein>
    <submittedName>
        <fullName evidence="2">Uncharacterized protein</fullName>
    </submittedName>
</protein>
<dbReference type="Proteomes" id="UP000474640">
    <property type="component" value="Unassembled WGS sequence"/>
</dbReference>
<evidence type="ECO:0000313" key="2">
    <source>
        <dbReference type="EMBL" id="KAF3287536.1"/>
    </source>
</evidence>
<dbReference type="EMBL" id="JAABOJ010000004">
    <property type="protein sequence ID" value="KAF3287536.1"/>
    <property type="molecule type" value="Genomic_DNA"/>
</dbReference>
<feature type="region of interest" description="Disordered" evidence="1">
    <location>
        <begin position="205"/>
        <end position="239"/>
    </location>
</feature>
<comment type="caution">
    <text evidence="2">The sequence shown here is derived from an EMBL/GenBank/DDBJ whole genome shotgun (WGS) entry which is preliminary data.</text>
</comment>
<dbReference type="OrthoDB" id="5317882at2759"/>
<feature type="region of interest" description="Disordered" evidence="1">
    <location>
        <begin position="1"/>
        <end position="22"/>
    </location>
</feature>
<dbReference type="AlphaFoldDB" id="A0A7C8RMB2"/>
<proteinExistence type="predicted"/>